<sequence length="271" mass="30826">MGIIHKIDHPQVEGIRLGRQNRAGQYRINTSCIIYRLGDTIVDTGPTAEWKLVKRYLEERPVRRALITHYHEDHSGNGGNIECCFNAAVHCHHNSHQRLREGFKMNLSSRMIFGKISLANPTRCPEVVEISPTRRLQALHMPGHTDDLTTFLEPNEGWLFSGDLYVAKQVRFAHHEENIQQQIESLRTAVSLDFDTLFCAHRGHIANGKQVLQQKLDFLTSFREKVILLHSKGYSRRQITHQLLGREGSMALLSGFAMSKGNLVAACLKDL</sequence>
<proteinExistence type="predicted"/>
<dbReference type="AlphaFoldDB" id="A0A3N2DZQ6"/>
<dbReference type="Gene3D" id="3.60.15.10">
    <property type="entry name" value="Ribonuclease Z/Hydroxyacylglutathione hydrolase-like"/>
    <property type="match status" value="1"/>
</dbReference>
<reference evidence="2 3" key="1">
    <citation type="submission" date="2018-11" db="EMBL/GenBank/DDBJ databases">
        <title>Genomic Encyclopedia of Type Strains, Phase IV (KMG-IV): sequencing the most valuable type-strain genomes for metagenomic binning, comparative biology and taxonomic classification.</title>
        <authorList>
            <person name="Goeker M."/>
        </authorList>
    </citation>
    <scope>NUCLEOTIDE SEQUENCE [LARGE SCALE GENOMIC DNA]</scope>
    <source>
        <strain evidence="2 3">DSM 100316</strain>
    </source>
</reference>
<evidence type="ECO:0000313" key="2">
    <source>
        <dbReference type="EMBL" id="ROS05351.1"/>
    </source>
</evidence>
<feature type="domain" description="Metallo-beta-lactamase" evidence="1">
    <location>
        <begin position="29"/>
        <end position="201"/>
    </location>
</feature>
<dbReference type="SUPFAM" id="SSF56281">
    <property type="entry name" value="Metallo-hydrolase/oxidoreductase"/>
    <property type="match status" value="1"/>
</dbReference>
<dbReference type="PANTHER" id="PTHR23131">
    <property type="entry name" value="ENDORIBONUCLEASE LACTB2"/>
    <property type="match status" value="1"/>
</dbReference>
<accession>A0A3N2DZQ6</accession>
<comment type="caution">
    <text evidence="2">The sequence shown here is derived from an EMBL/GenBank/DDBJ whole genome shotgun (WGS) entry which is preliminary data.</text>
</comment>
<keyword evidence="3" id="KW-1185">Reference proteome</keyword>
<gene>
    <name evidence="2" type="ORF">EDC56_0881</name>
</gene>
<dbReference type="InterPro" id="IPR036866">
    <property type="entry name" value="RibonucZ/Hydroxyglut_hydro"/>
</dbReference>
<evidence type="ECO:0000313" key="3">
    <source>
        <dbReference type="Proteomes" id="UP000275394"/>
    </source>
</evidence>
<dbReference type="OrthoDB" id="9769598at2"/>
<dbReference type="SMART" id="SM00849">
    <property type="entry name" value="Lactamase_B"/>
    <property type="match status" value="1"/>
</dbReference>
<dbReference type="InterPro" id="IPR050662">
    <property type="entry name" value="Sec-metab_biosynth-thioest"/>
</dbReference>
<name>A0A3N2DZQ6_9GAMM</name>
<keyword evidence="2" id="KW-0378">Hydrolase</keyword>
<dbReference type="PANTHER" id="PTHR23131:SF4">
    <property type="entry name" value="METALLO-BETA-LACTAMASE SUPERFAMILY POTEIN"/>
    <property type="match status" value="1"/>
</dbReference>
<dbReference type="RefSeq" id="WP_123711267.1">
    <property type="nucleotide sequence ID" value="NZ_RKHR01000003.1"/>
</dbReference>
<dbReference type="InterPro" id="IPR001279">
    <property type="entry name" value="Metallo-B-lactamas"/>
</dbReference>
<dbReference type="EMBL" id="RKHR01000003">
    <property type="protein sequence ID" value="ROS05351.1"/>
    <property type="molecule type" value="Genomic_DNA"/>
</dbReference>
<dbReference type="Pfam" id="PF00753">
    <property type="entry name" value="Lactamase_B"/>
    <property type="match status" value="1"/>
</dbReference>
<organism evidence="2 3">
    <name type="scientific">Sinobacterium caligoides</name>
    <dbReference type="NCBI Taxonomy" id="933926"/>
    <lineage>
        <taxon>Bacteria</taxon>
        <taxon>Pseudomonadati</taxon>
        <taxon>Pseudomonadota</taxon>
        <taxon>Gammaproteobacteria</taxon>
        <taxon>Cellvibrionales</taxon>
        <taxon>Spongiibacteraceae</taxon>
        <taxon>Sinobacterium</taxon>
    </lineage>
</organism>
<protein>
    <submittedName>
        <fullName evidence="2">Glyoxylase-like metal-dependent hydrolase (Beta-lactamase superfamily II)</fullName>
    </submittedName>
</protein>
<evidence type="ECO:0000259" key="1">
    <source>
        <dbReference type="SMART" id="SM00849"/>
    </source>
</evidence>
<dbReference type="Proteomes" id="UP000275394">
    <property type="component" value="Unassembled WGS sequence"/>
</dbReference>
<dbReference type="GO" id="GO:0016787">
    <property type="term" value="F:hydrolase activity"/>
    <property type="evidence" value="ECO:0007669"/>
    <property type="project" value="UniProtKB-KW"/>
</dbReference>